<dbReference type="Proteomes" id="UP001056120">
    <property type="component" value="Linkage Group LG27"/>
</dbReference>
<comment type="caution">
    <text evidence="1">The sequence shown here is derived from an EMBL/GenBank/DDBJ whole genome shotgun (WGS) entry which is preliminary data.</text>
</comment>
<dbReference type="EMBL" id="CM042044">
    <property type="protein sequence ID" value="KAI3686662.1"/>
    <property type="molecule type" value="Genomic_DNA"/>
</dbReference>
<reference evidence="1 2" key="2">
    <citation type="journal article" date="2022" name="Mol. Ecol. Resour.">
        <title>The genomes of chicory, endive, great burdock and yacon provide insights into Asteraceae paleo-polyploidization history and plant inulin production.</title>
        <authorList>
            <person name="Fan W."/>
            <person name="Wang S."/>
            <person name="Wang H."/>
            <person name="Wang A."/>
            <person name="Jiang F."/>
            <person name="Liu H."/>
            <person name="Zhao H."/>
            <person name="Xu D."/>
            <person name="Zhang Y."/>
        </authorList>
    </citation>
    <scope>NUCLEOTIDE SEQUENCE [LARGE SCALE GENOMIC DNA]</scope>
    <source>
        <strain evidence="2">cv. Yunnan</strain>
        <tissue evidence="1">Leaves</tissue>
    </source>
</reference>
<reference evidence="2" key="1">
    <citation type="journal article" date="2022" name="Mol. Ecol. Resour.">
        <title>The genomes of chicory, endive, great burdock and yacon provide insights into Asteraceae palaeo-polyploidization history and plant inulin production.</title>
        <authorList>
            <person name="Fan W."/>
            <person name="Wang S."/>
            <person name="Wang H."/>
            <person name="Wang A."/>
            <person name="Jiang F."/>
            <person name="Liu H."/>
            <person name="Zhao H."/>
            <person name="Xu D."/>
            <person name="Zhang Y."/>
        </authorList>
    </citation>
    <scope>NUCLEOTIDE SEQUENCE [LARGE SCALE GENOMIC DNA]</scope>
    <source>
        <strain evidence="2">cv. Yunnan</strain>
    </source>
</reference>
<name>A0ACB8YLR9_9ASTR</name>
<protein>
    <submittedName>
        <fullName evidence="1">Uncharacterized protein</fullName>
    </submittedName>
</protein>
<organism evidence="1 2">
    <name type="scientific">Smallanthus sonchifolius</name>
    <dbReference type="NCBI Taxonomy" id="185202"/>
    <lineage>
        <taxon>Eukaryota</taxon>
        <taxon>Viridiplantae</taxon>
        <taxon>Streptophyta</taxon>
        <taxon>Embryophyta</taxon>
        <taxon>Tracheophyta</taxon>
        <taxon>Spermatophyta</taxon>
        <taxon>Magnoliopsida</taxon>
        <taxon>eudicotyledons</taxon>
        <taxon>Gunneridae</taxon>
        <taxon>Pentapetalae</taxon>
        <taxon>asterids</taxon>
        <taxon>campanulids</taxon>
        <taxon>Asterales</taxon>
        <taxon>Asteraceae</taxon>
        <taxon>Asteroideae</taxon>
        <taxon>Heliantheae alliance</taxon>
        <taxon>Millerieae</taxon>
        <taxon>Smallanthus</taxon>
    </lineage>
</organism>
<accession>A0ACB8YLR9</accession>
<sequence length="376" mass="39357">MSSEGIPQIALVLGSCTAGGAYMPAMAGESVMVKGKGTLFLAWPPLVKAATGEEVTSEDLEGVVHCKKSGVFLAQDAKSNYSYSNQSLSISSLAFSDLNSFRSILMATEEPIVLTEPTEPVDVAPEEKPQVPADEKSKKATKAKKAPAKAKPRSPSLHPPYFEMIKEAIVTLKERTGSSQYAISKFVEEKHKNLPANFKKVLLTQLKKFVTAGKLVKVKASYKLPAATAPAKKKPAAKPKTVAKPKSVKKKAPAKKAPVAKPKPAPKAKPAAKPKAVAKPKPAAKAKPAAKPKSVTKPAAKAKSVAKPKAVSAKAKPAAKKAPAKPSKVARTSTRSTPGKKAPEAAKPAAKKAAVKKATAKSLKPKPAIAKKVGKK</sequence>
<evidence type="ECO:0000313" key="2">
    <source>
        <dbReference type="Proteomes" id="UP001056120"/>
    </source>
</evidence>
<gene>
    <name evidence="1" type="ORF">L1987_80345</name>
</gene>
<keyword evidence="2" id="KW-1185">Reference proteome</keyword>
<evidence type="ECO:0000313" key="1">
    <source>
        <dbReference type="EMBL" id="KAI3686662.1"/>
    </source>
</evidence>
<proteinExistence type="predicted"/>